<keyword evidence="2" id="KW-0285">Flavoprotein</keyword>
<dbReference type="GO" id="GO:0047545">
    <property type="term" value="F:(S)-2-hydroxyglutarate dehydrogenase activity"/>
    <property type="evidence" value="ECO:0007669"/>
    <property type="project" value="UniProtKB-EC"/>
</dbReference>
<keyword evidence="4" id="KW-0560">Oxidoreductase</keyword>
<evidence type="ECO:0000256" key="5">
    <source>
        <dbReference type="ARBA" id="ARBA00036066"/>
    </source>
</evidence>
<gene>
    <name evidence="10" type="ORF">AMK59_4426</name>
</gene>
<comment type="caution">
    <text evidence="10">The sequence shown here is derived from an EMBL/GenBank/DDBJ whole genome shotgun (WGS) entry which is preliminary data.</text>
</comment>
<dbReference type="EMBL" id="LJIG01009839">
    <property type="protein sequence ID" value="KRT82277.1"/>
    <property type="molecule type" value="Genomic_DNA"/>
</dbReference>
<proteinExistence type="inferred from homology"/>
<organism evidence="10 11">
    <name type="scientific">Oryctes borbonicus</name>
    <dbReference type="NCBI Taxonomy" id="1629725"/>
    <lineage>
        <taxon>Eukaryota</taxon>
        <taxon>Metazoa</taxon>
        <taxon>Ecdysozoa</taxon>
        <taxon>Arthropoda</taxon>
        <taxon>Hexapoda</taxon>
        <taxon>Insecta</taxon>
        <taxon>Pterygota</taxon>
        <taxon>Neoptera</taxon>
        <taxon>Endopterygota</taxon>
        <taxon>Coleoptera</taxon>
        <taxon>Polyphaga</taxon>
        <taxon>Scarabaeiformia</taxon>
        <taxon>Scarabaeidae</taxon>
        <taxon>Dynastinae</taxon>
        <taxon>Oryctes</taxon>
    </lineage>
</organism>
<dbReference type="Gene3D" id="3.30.9.10">
    <property type="entry name" value="D-Amino Acid Oxidase, subunit A, domain 2"/>
    <property type="match status" value="1"/>
</dbReference>
<evidence type="ECO:0000256" key="4">
    <source>
        <dbReference type="ARBA" id="ARBA00023002"/>
    </source>
</evidence>
<dbReference type="InterPro" id="IPR036188">
    <property type="entry name" value="FAD/NAD-bd_sf"/>
</dbReference>
<dbReference type="OrthoDB" id="498204at2759"/>
<comment type="similarity">
    <text evidence="6">Belongs to the L2HGDH family.</text>
</comment>
<name>A0A0T6B500_9SCAR</name>
<comment type="cofactor">
    <cofactor evidence="1">
        <name>FAD</name>
        <dbReference type="ChEBI" id="CHEBI:57692"/>
    </cofactor>
</comment>
<evidence type="ECO:0000256" key="2">
    <source>
        <dbReference type="ARBA" id="ARBA00022630"/>
    </source>
</evidence>
<dbReference type="Pfam" id="PF01266">
    <property type="entry name" value="DAO"/>
    <property type="match status" value="1"/>
</dbReference>
<dbReference type="EC" id="1.1.99.2" evidence="7"/>
<dbReference type="Proteomes" id="UP000051574">
    <property type="component" value="Unassembled WGS sequence"/>
</dbReference>
<reference evidence="10 11" key="1">
    <citation type="submission" date="2015-09" db="EMBL/GenBank/DDBJ databases">
        <title>Draft genome of the scarab beetle Oryctes borbonicus.</title>
        <authorList>
            <person name="Meyer J.M."/>
            <person name="Markov G.V."/>
            <person name="Baskaran P."/>
            <person name="Herrmann M."/>
            <person name="Sommer R.J."/>
            <person name="Roedelsperger C."/>
        </authorList>
    </citation>
    <scope>NUCLEOTIDE SEQUENCE [LARGE SCALE GENOMIC DNA]</scope>
    <source>
        <strain evidence="10">OB123</strain>
        <tissue evidence="10">Whole animal</tissue>
    </source>
</reference>
<evidence type="ECO:0000256" key="7">
    <source>
        <dbReference type="ARBA" id="ARBA00038878"/>
    </source>
</evidence>
<feature type="non-terminal residue" evidence="10">
    <location>
        <position position="1"/>
    </location>
</feature>
<dbReference type="PANTHER" id="PTHR43104:SF2">
    <property type="entry name" value="L-2-HYDROXYGLUTARATE DEHYDROGENASE, MITOCHONDRIAL"/>
    <property type="match status" value="1"/>
</dbReference>
<sequence>SCELKFRPFRVNMSKLPYSVPFKRLKNFVNIRKLSTSKKRNYDIVVIGGGIVGVSTAREFLQRHKNFKMAILEKEHKLAVHQTGHNSGVIHAGIYYKPGSLKAKLCVEGHHLCYKYFDEKQIPYKKVGKLIVATNQVELERLKDLHERGLKNNVPGLELIEGKKIQQIEPHCKGLKALWSPHTGIVDFALVTDYYAKDFKHLGGDIHLNFQVNKFSEGADPDFPVVIHSQDGTMINAKYVLTCGGLYSDKLAELSGCSSNPKIVPFRGEYLLLDKSKCPMIKGNIYPVPDPNFPFLGVHFTPRMNGDVWLGPNAVLAFKREGYTFFDINLKELLESLTYSGFRKLAFKYAFSGLDELVRSLILPLQMKELQKFIPDITLKDIRRGPAGVRAQALDENGNLLDDFFFDMGDKGTLSKRVLHCRNAPSPGATSSLAIAKMIADKLENNFKIS</sequence>
<dbReference type="AlphaFoldDB" id="A0A0T6B500"/>
<evidence type="ECO:0000256" key="8">
    <source>
        <dbReference type="ARBA" id="ARBA00041137"/>
    </source>
</evidence>
<feature type="domain" description="FAD dependent oxidoreductase" evidence="9">
    <location>
        <begin position="43"/>
        <end position="441"/>
    </location>
</feature>
<evidence type="ECO:0000256" key="1">
    <source>
        <dbReference type="ARBA" id="ARBA00001974"/>
    </source>
</evidence>
<accession>A0A0T6B500</accession>
<evidence type="ECO:0000256" key="3">
    <source>
        <dbReference type="ARBA" id="ARBA00022827"/>
    </source>
</evidence>
<keyword evidence="11" id="KW-1185">Reference proteome</keyword>
<comment type="catalytic activity">
    <reaction evidence="5">
        <text>(S)-2-hydroxyglutarate + A = 2-oxoglutarate + AH2</text>
        <dbReference type="Rhea" id="RHEA:21252"/>
        <dbReference type="ChEBI" id="CHEBI:13193"/>
        <dbReference type="ChEBI" id="CHEBI:16782"/>
        <dbReference type="ChEBI" id="CHEBI:16810"/>
        <dbReference type="ChEBI" id="CHEBI:17499"/>
        <dbReference type="EC" id="1.1.99.2"/>
    </reaction>
</comment>
<protein>
    <recommendedName>
        <fullName evidence="8">L-2-hydroxyglutarate dehydrogenase, mitochondrial</fullName>
        <ecNumber evidence="7">1.1.99.2</ecNumber>
    </recommendedName>
</protein>
<evidence type="ECO:0000256" key="6">
    <source>
        <dbReference type="ARBA" id="ARBA00037941"/>
    </source>
</evidence>
<dbReference type="PANTHER" id="PTHR43104">
    <property type="entry name" value="L-2-HYDROXYGLUTARATE DEHYDROGENASE, MITOCHONDRIAL"/>
    <property type="match status" value="1"/>
</dbReference>
<evidence type="ECO:0000313" key="10">
    <source>
        <dbReference type="EMBL" id="KRT82277.1"/>
    </source>
</evidence>
<keyword evidence="3" id="KW-0274">FAD</keyword>
<dbReference type="NCBIfam" id="NF008726">
    <property type="entry name" value="PRK11728.1"/>
    <property type="match status" value="1"/>
</dbReference>
<evidence type="ECO:0000313" key="11">
    <source>
        <dbReference type="Proteomes" id="UP000051574"/>
    </source>
</evidence>
<dbReference type="Gene3D" id="3.50.50.60">
    <property type="entry name" value="FAD/NAD(P)-binding domain"/>
    <property type="match status" value="1"/>
</dbReference>
<evidence type="ECO:0000259" key="9">
    <source>
        <dbReference type="Pfam" id="PF01266"/>
    </source>
</evidence>
<dbReference type="SUPFAM" id="SSF51905">
    <property type="entry name" value="FAD/NAD(P)-binding domain"/>
    <property type="match status" value="1"/>
</dbReference>
<dbReference type="InterPro" id="IPR006076">
    <property type="entry name" value="FAD-dep_OxRdtase"/>
</dbReference>